<evidence type="ECO:0000256" key="5">
    <source>
        <dbReference type="ARBA" id="ARBA00022490"/>
    </source>
</evidence>
<dbReference type="AlphaFoldDB" id="A0AAV2HUY2"/>
<evidence type="ECO:0000256" key="6">
    <source>
        <dbReference type="ARBA" id="ARBA00022603"/>
    </source>
</evidence>
<dbReference type="InterPro" id="IPR029063">
    <property type="entry name" value="SAM-dependent_MTases_sf"/>
</dbReference>
<organism evidence="9 10">
    <name type="scientific">Lymnaea stagnalis</name>
    <name type="common">Great pond snail</name>
    <name type="synonym">Helix stagnalis</name>
    <dbReference type="NCBI Taxonomy" id="6523"/>
    <lineage>
        <taxon>Eukaryota</taxon>
        <taxon>Metazoa</taxon>
        <taxon>Spiralia</taxon>
        <taxon>Lophotrochozoa</taxon>
        <taxon>Mollusca</taxon>
        <taxon>Gastropoda</taxon>
        <taxon>Heterobranchia</taxon>
        <taxon>Euthyneura</taxon>
        <taxon>Panpulmonata</taxon>
        <taxon>Hygrophila</taxon>
        <taxon>Lymnaeoidea</taxon>
        <taxon>Lymnaeidae</taxon>
        <taxon>Lymnaea</taxon>
    </lineage>
</organism>
<dbReference type="FunFam" id="3.40.50.150:FF:000101">
    <property type="entry name" value="Thiopurine S-methyltransferase"/>
    <property type="match status" value="1"/>
</dbReference>
<keyword evidence="7" id="KW-0808">Transferase</keyword>
<dbReference type="Gene3D" id="3.40.50.150">
    <property type="entry name" value="Vaccinia Virus protein VP39"/>
    <property type="match status" value="1"/>
</dbReference>
<gene>
    <name evidence="9" type="ORF">GSLYS_00011831001</name>
</gene>
<dbReference type="Proteomes" id="UP001497497">
    <property type="component" value="Unassembled WGS sequence"/>
</dbReference>
<evidence type="ECO:0000256" key="7">
    <source>
        <dbReference type="ARBA" id="ARBA00022679"/>
    </source>
</evidence>
<comment type="caution">
    <text evidence="9">The sequence shown here is derived from an EMBL/GenBank/DDBJ whole genome shotgun (WGS) entry which is preliminary data.</text>
</comment>
<reference evidence="9 10" key="1">
    <citation type="submission" date="2024-04" db="EMBL/GenBank/DDBJ databases">
        <authorList>
            <consortium name="Genoscope - CEA"/>
            <person name="William W."/>
        </authorList>
    </citation>
    <scope>NUCLEOTIDE SEQUENCE [LARGE SCALE GENOMIC DNA]</scope>
</reference>
<dbReference type="SUPFAM" id="SSF53335">
    <property type="entry name" value="S-adenosyl-L-methionine-dependent methyltransferases"/>
    <property type="match status" value="1"/>
</dbReference>
<evidence type="ECO:0000256" key="1">
    <source>
        <dbReference type="ARBA" id="ARBA00000903"/>
    </source>
</evidence>
<dbReference type="PANTHER" id="PTHR10259">
    <property type="entry name" value="THIOPURINE S-METHYLTRANSFERASE"/>
    <property type="match status" value="1"/>
</dbReference>
<comment type="similarity">
    <text evidence="3">Belongs to the class I-like SAM-binding methyltransferase superfamily. TPMT family.</text>
</comment>
<sequence>MSEETVPSERVEYWKARWNEGQIGFHQPDVHKMLLKYVAKLLPEGKANKVFFPLCGKTLDMKWIYDEGFTVVGVEGVKSAIVQFFAEQNIEYSEEDVELKGEIFKLLKSKDGRIRLYWTDILKFSLDFEGTIDAVWDRGSLVALDRKDVPEYVQVIKSILSTKGHILLEVMEYDVSIMNEIQGPDKPPPPHPMYETELKKLYEPECKVEFLERGERKVYGKDVHTAIYNIYK</sequence>
<dbReference type="EMBL" id="CAXITT010000281">
    <property type="protein sequence ID" value="CAL1538010.1"/>
    <property type="molecule type" value="Genomic_DNA"/>
</dbReference>
<name>A0AAV2HUY2_LYMST</name>
<dbReference type="PANTHER" id="PTHR10259:SF11">
    <property type="entry name" value="THIOPURINE S-METHYLTRANSFERASE"/>
    <property type="match status" value="1"/>
</dbReference>
<proteinExistence type="inferred from homology"/>
<evidence type="ECO:0000313" key="10">
    <source>
        <dbReference type="Proteomes" id="UP001497497"/>
    </source>
</evidence>
<dbReference type="EC" id="2.1.1.67" evidence="4"/>
<evidence type="ECO:0000313" key="9">
    <source>
        <dbReference type="EMBL" id="CAL1538010.1"/>
    </source>
</evidence>
<keyword evidence="8" id="KW-0949">S-adenosyl-L-methionine</keyword>
<dbReference type="InterPro" id="IPR025835">
    <property type="entry name" value="Thiopurine_S-MeTrfase"/>
</dbReference>
<dbReference type="InterPro" id="IPR008854">
    <property type="entry name" value="TPMT"/>
</dbReference>
<dbReference type="GO" id="GO:0005737">
    <property type="term" value="C:cytoplasm"/>
    <property type="evidence" value="ECO:0007669"/>
    <property type="project" value="UniProtKB-SubCell"/>
</dbReference>
<keyword evidence="6" id="KW-0489">Methyltransferase</keyword>
<accession>A0AAV2HUY2</accession>
<comment type="subcellular location">
    <subcellularLocation>
        <location evidence="2">Cytoplasm</location>
    </subcellularLocation>
</comment>
<dbReference type="PIRSF" id="PIRSF023956">
    <property type="entry name" value="Thiopurine_S-methyltransferase"/>
    <property type="match status" value="1"/>
</dbReference>
<evidence type="ECO:0000256" key="8">
    <source>
        <dbReference type="ARBA" id="ARBA00022691"/>
    </source>
</evidence>
<dbReference type="GO" id="GO:0032259">
    <property type="term" value="P:methylation"/>
    <property type="evidence" value="ECO:0007669"/>
    <property type="project" value="UniProtKB-KW"/>
</dbReference>
<dbReference type="Pfam" id="PF05724">
    <property type="entry name" value="TPMT"/>
    <property type="match status" value="1"/>
</dbReference>
<keyword evidence="5" id="KW-0963">Cytoplasm</keyword>
<dbReference type="PROSITE" id="PS51585">
    <property type="entry name" value="SAM_MT_TPMT"/>
    <property type="match status" value="1"/>
</dbReference>
<evidence type="ECO:0000256" key="3">
    <source>
        <dbReference type="ARBA" id="ARBA00008145"/>
    </source>
</evidence>
<evidence type="ECO:0000256" key="2">
    <source>
        <dbReference type="ARBA" id="ARBA00004496"/>
    </source>
</evidence>
<comment type="catalytic activity">
    <reaction evidence="1">
        <text>S-adenosyl-L-methionine + a thiopurine = S-adenosyl-L-homocysteine + a thiopurine S-methylether.</text>
        <dbReference type="EC" id="2.1.1.67"/>
    </reaction>
</comment>
<dbReference type="GO" id="GO:0008119">
    <property type="term" value="F:thiopurine S-methyltransferase activity"/>
    <property type="evidence" value="ECO:0007669"/>
    <property type="project" value="UniProtKB-EC"/>
</dbReference>
<keyword evidence="10" id="KW-1185">Reference proteome</keyword>
<evidence type="ECO:0000256" key="4">
    <source>
        <dbReference type="ARBA" id="ARBA00011905"/>
    </source>
</evidence>
<protein>
    <recommendedName>
        <fullName evidence="4">thiopurine S-methyltransferase</fullName>
        <ecNumber evidence="4">2.1.1.67</ecNumber>
    </recommendedName>
</protein>